<dbReference type="Proteomes" id="UP000054805">
    <property type="component" value="Unassembled WGS sequence"/>
</dbReference>
<evidence type="ECO:0000313" key="4">
    <source>
        <dbReference type="Proteomes" id="UP000054805"/>
    </source>
</evidence>
<sequence length="67" mass="7515">MKSVYACTLKRVTRRREELRGVVRKLLENNTVQGKRDGLGTLEPACHGGALHTSTPRDYAPVCLPYM</sequence>
<evidence type="ECO:0000313" key="1">
    <source>
        <dbReference type="EMBL" id="KRY74711.1"/>
    </source>
</evidence>
<proteinExistence type="predicted"/>
<organism evidence="2 4">
    <name type="scientific">Trichinella pseudospiralis</name>
    <name type="common">Parasitic roundworm</name>
    <dbReference type="NCBI Taxonomy" id="6337"/>
    <lineage>
        <taxon>Eukaryota</taxon>
        <taxon>Metazoa</taxon>
        <taxon>Ecdysozoa</taxon>
        <taxon>Nematoda</taxon>
        <taxon>Enoplea</taxon>
        <taxon>Dorylaimia</taxon>
        <taxon>Trichinellida</taxon>
        <taxon>Trichinellidae</taxon>
        <taxon>Trichinella</taxon>
    </lineage>
</organism>
<comment type="caution">
    <text evidence="2">The sequence shown here is derived from an EMBL/GenBank/DDBJ whole genome shotgun (WGS) entry which is preliminary data.</text>
</comment>
<evidence type="ECO:0000313" key="2">
    <source>
        <dbReference type="EMBL" id="KRZ23046.1"/>
    </source>
</evidence>
<evidence type="ECO:0000313" key="3">
    <source>
        <dbReference type="Proteomes" id="UP000054632"/>
    </source>
</evidence>
<keyword evidence="4" id="KW-1185">Reference proteome</keyword>
<reference evidence="3 4" key="1">
    <citation type="submission" date="2015-01" db="EMBL/GenBank/DDBJ databases">
        <title>Evolution of Trichinella species and genotypes.</title>
        <authorList>
            <person name="Korhonen P.K."/>
            <person name="Edoardo P."/>
            <person name="Giuseppe L.R."/>
            <person name="Gasser R.B."/>
        </authorList>
    </citation>
    <scope>NUCLEOTIDE SEQUENCE [LARGE SCALE GENOMIC DNA]</scope>
    <source>
        <strain evidence="1">ISS13</strain>
        <strain evidence="2">ISS588</strain>
    </source>
</reference>
<dbReference type="EMBL" id="JYDR01000023">
    <property type="protein sequence ID" value="KRY74711.1"/>
    <property type="molecule type" value="Genomic_DNA"/>
</dbReference>
<dbReference type="Proteomes" id="UP000054632">
    <property type="component" value="Unassembled WGS sequence"/>
</dbReference>
<protein>
    <submittedName>
        <fullName evidence="2">Uncharacterized protein</fullName>
    </submittedName>
</protein>
<accession>A0A0V1IJT4</accession>
<name>A0A0V1IJT4_TRIPS</name>
<gene>
    <name evidence="1" type="ORF">T4A_5653</name>
    <name evidence="2" type="ORF">T4B_9459</name>
</gene>
<dbReference type="AlphaFoldDB" id="A0A0V1IJT4"/>
<dbReference type="EMBL" id="JYDS01000155">
    <property type="protein sequence ID" value="KRZ23046.1"/>
    <property type="molecule type" value="Genomic_DNA"/>
</dbReference>